<feature type="signal peptide" evidence="1">
    <location>
        <begin position="1"/>
        <end position="22"/>
    </location>
</feature>
<keyword evidence="1" id="KW-0732">Signal</keyword>
<proteinExistence type="predicted"/>
<dbReference type="CDD" id="cd15482">
    <property type="entry name" value="Sialidase_non-viral"/>
    <property type="match status" value="1"/>
</dbReference>
<dbReference type="Proteomes" id="UP000524404">
    <property type="component" value="Unassembled WGS sequence"/>
</dbReference>
<keyword evidence="3" id="KW-1185">Reference proteome</keyword>
<evidence type="ECO:0000256" key="1">
    <source>
        <dbReference type="SAM" id="SignalP"/>
    </source>
</evidence>
<dbReference type="InterPro" id="IPR036278">
    <property type="entry name" value="Sialidase_sf"/>
</dbReference>
<dbReference type="EMBL" id="JACHKT010000005">
    <property type="protein sequence ID" value="MBB6002412.1"/>
    <property type="molecule type" value="Genomic_DNA"/>
</dbReference>
<accession>A0A841EGD2</accession>
<sequence length="434" mass="49156">MKKLILLVIVLLFNTLGFSSCKDDLSISSQVIIPKDTVLLEKNVTKEQAIQYGDELIKKQVAISKFEGEIYAHDSKLLIVDGIGYCAYYGNDASTQEGVAGQAVRLSVFDIENPRDKVVYDVFKSGVNYSNGIKFDDEHPCYTPVLFRTKEGSIRILSKVYQKGVSKYYYRDFDIKTKNISEPKICKIVNDNLSLIDFDIVNVRKSLKVILGENYKLSTDFMFMTSEPVRNGDSFLIGLTIGKFTVNWQTDEGTTILMKTDNAGQSFTVMGAPDSRQIATKYCLQFVEGAFDLIDNNGKNMLLIGRNSLGNIMLSGSIDGGYTFTTPYSLNQACGYNTLASKPNLIKYNEGYLSIWNTTENANNYNYRTTLEIRYGKDPSMCGNPVKIKFRNQFGCHYPSLFRYKNNFYLTYTTDSRRFNRNSTGEICFIKLPF</sequence>
<comment type="caution">
    <text evidence="2">The sequence shown here is derived from an EMBL/GenBank/DDBJ whole genome shotgun (WGS) entry which is preliminary data.</text>
</comment>
<evidence type="ECO:0000313" key="2">
    <source>
        <dbReference type="EMBL" id="MBB6002412.1"/>
    </source>
</evidence>
<reference evidence="2 3" key="1">
    <citation type="submission" date="2020-08" db="EMBL/GenBank/DDBJ databases">
        <title>Functional genomics of gut bacteria from endangered species of beetles.</title>
        <authorList>
            <person name="Carlos-Shanley C."/>
        </authorList>
    </citation>
    <scope>NUCLEOTIDE SEQUENCE [LARGE SCALE GENOMIC DNA]</scope>
    <source>
        <strain evidence="2 3">S00070</strain>
    </source>
</reference>
<protein>
    <submittedName>
        <fullName evidence="2">Uncharacterized protein</fullName>
    </submittedName>
</protein>
<dbReference type="SUPFAM" id="SSF50939">
    <property type="entry name" value="Sialidases"/>
    <property type="match status" value="1"/>
</dbReference>
<feature type="chain" id="PRO_5032596731" evidence="1">
    <location>
        <begin position="23"/>
        <end position="434"/>
    </location>
</feature>
<name>A0A841EGD2_9BACT</name>
<evidence type="ECO:0000313" key="3">
    <source>
        <dbReference type="Proteomes" id="UP000524404"/>
    </source>
</evidence>
<dbReference type="AlphaFoldDB" id="A0A841EGD2"/>
<dbReference type="RefSeq" id="WP_184131349.1">
    <property type="nucleotide sequence ID" value="NZ_JACHKT010000005.1"/>
</dbReference>
<dbReference type="PROSITE" id="PS51257">
    <property type="entry name" value="PROKAR_LIPOPROTEIN"/>
    <property type="match status" value="1"/>
</dbReference>
<gene>
    <name evidence="2" type="ORF">HNP25_001064</name>
</gene>
<organism evidence="2 3">
    <name type="scientific">Arcicella rosea</name>
    <dbReference type="NCBI Taxonomy" id="502909"/>
    <lineage>
        <taxon>Bacteria</taxon>
        <taxon>Pseudomonadati</taxon>
        <taxon>Bacteroidota</taxon>
        <taxon>Cytophagia</taxon>
        <taxon>Cytophagales</taxon>
        <taxon>Flectobacillaceae</taxon>
        <taxon>Arcicella</taxon>
    </lineage>
</organism>